<name>A0A917UAJ8_9ACTN</name>
<keyword evidence="2" id="KW-0677">Repeat</keyword>
<keyword evidence="1 3" id="KW-0853">WD repeat</keyword>
<feature type="repeat" description="WD" evidence="3">
    <location>
        <begin position="699"/>
        <end position="740"/>
    </location>
</feature>
<feature type="repeat" description="WD" evidence="3">
    <location>
        <begin position="1013"/>
        <end position="1054"/>
    </location>
</feature>
<feature type="repeat" description="WD" evidence="3">
    <location>
        <begin position="1197"/>
        <end position="1231"/>
    </location>
</feature>
<dbReference type="InterPro" id="IPR001680">
    <property type="entry name" value="WD40_rpt"/>
</dbReference>
<dbReference type="PANTHER" id="PTHR22847:SF637">
    <property type="entry name" value="WD REPEAT DOMAIN 5B"/>
    <property type="match status" value="1"/>
</dbReference>
<evidence type="ECO:0000313" key="6">
    <source>
        <dbReference type="EMBL" id="GGM71110.1"/>
    </source>
</evidence>
<feature type="repeat" description="WD" evidence="3">
    <location>
        <begin position="933"/>
        <end position="961"/>
    </location>
</feature>
<accession>A0A917UAJ8</accession>
<dbReference type="PRINTS" id="PR00320">
    <property type="entry name" value="GPROTEINBRPT"/>
</dbReference>
<dbReference type="InterPro" id="IPR035897">
    <property type="entry name" value="Toll_tir_struct_dom_sf"/>
</dbReference>
<feature type="domain" description="TIR" evidence="4">
    <location>
        <begin position="4"/>
        <end position="111"/>
    </location>
</feature>
<evidence type="ECO:0000256" key="2">
    <source>
        <dbReference type="ARBA" id="ARBA00022737"/>
    </source>
</evidence>
<dbReference type="SUPFAM" id="SSF50978">
    <property type="entry name" value="WD40 repeat-like"/>
    <property type="match status" value="2"/>
</dbReference>
<organism evidence="6 7">
    <name type="scientific">Dactylosporangium sucinum</name>
    <dbReference type="NCBI Taxonomy" id="1424081"/>
    <lineage>
        <taxon>Bacteria</taxon>
        <taxon>Bacillati</taxon>
        <taxon>Actinomycetota</taxon>
        <taxon>Actinomycetes</taxon>
        <taxon>Micromonosporales</taxon>
        <taxon>Micromonosporaceae</taxon>
        <taxon>Dactylosporangium</taxon>
    </lineage>
</organism>
<feature type="repeat" description="WD" evidence="3">
    <location>
        <begin position="1059"/>
        <end position="1100"/>
    </location>
</feature>
<dbReference type="Pfam" id="PF13676">
    <property type="entry name" value="TIR_2"/>
    <property type="match status" value="1"/>
</dbReference>
<dbReference type="SUPFAM" id="SSF52200">
    <property type="entry name" value="Toll/Interleukin receptor TIR domain"/>
    <property type="match status" value="1"/>
</dbReference>
<comment type="caution">
    <text evidence="6">The sequence shown here is derived from an EMBL/GenBank/DDBJ whole genome shotgun (WGS) entry which is preliminary data.</text>
</comment>
<dbReference type="InterPro" id="IPR027417">
    <property type="entry name" value="P-loop_NTPase"/>
</dbReference>
<protein>
    <recommendedName>
        <fullName evidence="8">TIR domain-containing protein</fullName>
    </recommendedName>
</protein>
<dbReference type="InterPro" id="IPR000157">
    <property type="entry name" value="TIR_dom"/>
</dbReference>
<dbReference type="Pfam" id="PF00400">
    <property type="entry name" value="WD40"/>
    <property type="match status" value="13"/>
</dbReference>
<dbReference type="InterPro" id="IPR015943">
    <property type="entry name" value="WD40/YVTN_repeat-like_dom_sf"/>
</dbReference>
<feature type="repeat" description="WD" evidence="3">
    <location>
        <begin position="1151"/>
        <end position="1192"/>
    </location>
</feature>
<feature type="repeat" description="WD" evidence="3">
    <location>
        <begin position="973"/>
        <end position="1014"/>
    </location>
</feature>
<evidence type="ECO:0008006" key="8">
    <source>
        <dbReference type="Google" id="ProtNLM"/>
    </source>
</evidence>
<dbReference type="SUPFAM" id="SSF52540">
    <property type="entry name" value="P-loop containing nucleoside triphosphate hydrolases"/>
    <property type="match status" value="1"/>
</dbReference>
<dbReference type="InterPro" id="IPR036322">
    <property type="entry name" value="WD40_repeat_dom_sf"/>
</dbReference>
<gene>
    <name evidence="6" type="ORF">GCM10007977_086200</name>
</gene>
<evidence type="ECO:0000259" key="4">
    <source>
        <dbReference type="Pfam" id="PF13676"/>
    </source>
</evidence>
<dbReference type="InterPro" id="IPR049052">
    <property type="entry name" value="nSTAND1"/>
</dbReference>
<evidence type="ECO:0000256" key="3">
    <source>
        <dbReference type="PROSITE-ProRule" id="PRU00221"/>
    </source>
</evidence>
<dbReference type="Gene3D" id="3.40.50.300">
    <property type="entry name" value="P-loop containing nucleotide triphosphate hydrolases"/>
    <property type="match status" value="1"/>
</dbReference>
<feature type="repeat" description="WD" evidence="3">
    <location>
        <begin position="1105"/>
        <end position="1146"/>
    </location>
</feature>
<dbReference type="InterPro" id="IPR020472">
    <property type="entry name" value="WD40_PAC1"/>
</dbReference>
<dbReference type="InterPro" id="IPR019775">
    <property type="entry name" value="WD40_repeat_CS"/>
</dbReference>
<feature type="repeat" description="WD" evidence="3">
    <location>
        <begin position="837"/>
        <end position="878"/>
    </location>
</feature>
<dbReference type="SMART" id="SM00320">
    <property type="entry name" value="WD40"/>
    <property type="match status" value="14"/>
</dbReference>
<dbReference type="Gene3D" id="3.40.50.10140">
    <property type="entry name" value="Toll/interleukin-1 receptor homology (TIR) domain"/>
    <property type="match status" value="1"/>
</dbReference>
<dbReference type="CDD" id="cd00200">
    <property type="entry name" value="WD40"/>
    <property type="match status" value="2"/>
</dbReference>
<dbReference type="RefSeq" id="WP_190255864.1">
    <property type="nucleotide sequence ID" value="NZ_BMPI01000062.1"/>
</dbReference>
<dbReference type="Gene3D" id="2.130.10.10">
    <property type="entry name" value="YVTN repeat-like/Quinoprotein amine dehydrogenase"/>
    <property type="match status" value="5"/>
</dbReference>
<dbReference type="PANTHER" id="PTHR22847">
    <property type="entry name" value="WD40 REPEAT PROTEIN"/>
    <property type="match status" value="1"/>
</dbReference>
<dbReference type="GO" id="GO:0007165">
    <property type="term" value="P:signal transduction"/>
    <property type="evidence" value="ECO:0007669"/>
    <property type="project" value="InterPro"/>
</dbReference>
<proteinExistence type="predicted"/>
<dbReference type="EMBL" id="BMPI01000062">
    <property type="protein sequence ID" value="GGM71110.1"/>
    <property type="molecule type" value="Genomic_DNA"/>
</dbReference>
<feature type="repeat" description="WD" evidence="3">
    <location>
        <begin position="883"/>
        <end position="924"/>
    </location>
</feature>
<dbReference type="PROSITE" id="PS00678">
    <property type="entry name" value="WD_REPEATS_1"/>
    <property type="match status" value="9"/>
</dbReference>
<keyword evidence="7" id="KW-1185">Reference proteome</keyword>
<reference evidence="6" key="2">
    <citation type="submission" date="2020-09" db="EMBL/GenBank/DDBJ databases">
        <authorList>
            <person name="Sun Q."/>
            <person name="Ohkuma M."/>
        </authorList>
    </citation>
    <scope>NUCLEOTIDE SEQUENCE</scope>
    <source>
        <strain evidence="6">JCM 19831</strain>
    </source>
</reference>
<evidence type="ECO:0000313" key="7">
    <source>
        <dbReference type="Proteomes" id="UP000642070"/>
    </source>
</evidence>
<dbReference type="PROSITE" id="PS50082">
    <property type="entry name" value="WD_REPEATS_2"/>
    <property type="match status" value="12"/>
</dbReference>
<evidence type="ECO:0000256" key="1">
    <source>
        <dbReference type="ARBA" id="ARBA00022574"/>
    </source>
</evidence>
<reference evidence="6" key="1">
    <citation type="journal article" date="2014" name="Int. J. Syst. Evol. Microbiol.">
        <title>Complete genome sequence of Corynebacterium casei LMG S-19264T (=DSM 44701T), isolated from a smear-ripened cheese.</title>
        <authorList>
            <consortium name="US DOE Joint Genome Institute (JGI-PGF)"/>
            <person name="Walter F."/>
            <person name="Albersmeier A."/>
            <person name="Kalinowski J."/>
            <person name="Ruckert C."/>
        </authorList>
    </citation>
    <scope>NUCLEOTIDE SEQUENCE</scope>
    <source>
        <strain evidence="6">JCM 19831</strain>
    </source>
</reference>
<feature type="repeat" description="WD" evidence="3">
    <location>
        <begin position="791"/>
        <end position="832"/>
    </location>
</feature>
<sequence>MVRIFLSHSSADTAAARALHRGLSEHGHEVFLDLDPRDGIRAGEVWKQTLYQRLRWADVVVCLVSPAYVASQWCGIEVAAAEMLGSRVIPLSMVAGMLHPLLEAVQHEDFGDTGHALDVLAEVLRTASASGGAGWPDGRSPYPGLSAFEPDRQGVFFGRQHDVAALSALLRSPAQQATGELITIVGPSGSGKSSLLRAGLLPAMSLETGWWTVPTFVPGTDPVRALARELAVQASQLDLRWTVAGVQSRLEAADGLASVADDVLVAASGRQRRRRLLIAIDQMEEILTQTAPEQRRRFAALFTRSAVDVVSMVATMRPEFLEPIIAAPDLAGIPLRPYAMRPLSSDALESVITGPARVAGITVEEELVRRLVADTRTGEALPLLAYTLQQLSEGVQRGGQLSTRRYDELGGVTGALTGQADAALAAACARTGRSASAVTADLLRLVTVDDHGRPTRRRVPYDELPADVRSGLDVFADLRLLSTGDVDGQVTIGVTHEAFLTAWPPLANAIAAAGAALRARTEIERAAADWENDEHRSKHLWERTRLANAVELLGARLRRPARAAATMLARLRLQRRALVTEKLDIGDAARRFLQASMRYDRRRRTRSTTVLASLLALALAAAAVAVVMQRNATKQRDAAEQQRRLATARQLIAESRVNFDKDPQLSLRMALAAKTISSDPEAGSNLAKIVTATRYMQTLVGHDDGVYSVAFTGDGATLATASSDKTVRLWDVRDPTRAKPWGPPLTGHTGTVWAVAFTRDGRTLATASLDKTVILWDVSDPAHPERLGQPITAHTDSLYAVAFTRDGHLLATAGLDQRVILWDVTDPSRPRQLGQPLTAHQGWVGSVAFTDDGTTMATGSADRTVILWDIRDPARPRVLGKPLTGPSDSVSSVAFGGDAGLLAVGSYDHTATLWDIRDQQHPKRVGQSLYSGSAVRSVALTRDARMLAVAGADRTIALWDLADPATPSGNATLMAHTNWVFSAAFSDDGTKLASASGDKTAMLWDVRNRPTVMSSGPGAMRSVAIAPDGVTLAAGSADHSVTLWDTSDPRRPAMLGRPFAANDGEVRSVSFSPDGHMLATSGTDKTASLWDITSKTNPRRIGAPLTGHTNTVEKAVFSPDGRLLATSALDRTVRLWDVSDPARPRQLGAPLEGHTNTVETIAFSPDGHTLATGSLDYSVMLWDITEPTAVKQFGEPIRVHTDFVESVVFSPDGKTLASGSFDRTVRLWNVSDPAWAYPRAPALTDHYVGVWSLAWSRTGNVLTSAANDGIISYDVSNPDKPQQIGQPLSTAGYLVVSAAITGDGRAIAGASNASAVLYWDLGPTLEILAHPADHACARAGGGLTPGQWSEYVGSLPYVATCPASQ</sequence>
<feature type="repeat" description="WD" evidence="3">
    <location>
        <begin position="745"/>
        <end position="779"/>
    </location>
</feature>
<dbReference type="PROSITE" id="PS50294">
    <property type="entry name" value="WD_REPEATS_REGION"/>
    <property type="match status" value="11"/>
</dbReference>
<feature type="domain" description="Novel STAND NTPase 1" evidence="5">
    <location>
        <begin position="141"/>
        <end position="536"/>
    </location>
</feature>
<dbReference type="Pfam" id="PF20703">
    <property type="entry name" value="nSTAND1"/>
    <property type="match status" value="1"/>
</dbReference>
<dbReference type="Proteomes" id="UP000642070">
    <property type="component" value="Unassembled WGS sequence"/>
</dbReference>
<evidence type="ECO:0000259" key="5">
    <source>
        <dbReference type="Pfam" id="PF20703"/>
    </source>
</evidence>